<keyword evidence="1" id="KW-1133">Transmembrane helix</keyword>
<protein>
    <submittedName>
        <fullName evidence="2">Uncharacterized protein</fullName>
    </submittedName>
</protein>
<feature type="transmembrane region" description="Helical" evidence="1">
    <location>
        <begin position="39"/>
        <end position="62"/>
    </location>
</feature>
<keyword evidence="1" id="KW-0472">Membrane</keyword>
<feature type="transmembrane region" description="Helical" evidence="1">
    <location>
        <begin position="7"/>
        <end position="33"/>
    </location>
</feature>
<keyword evidence="3" id="KW-1185">Reference proteome</keyword>
<evidence type="ECO:0000256" key="1">
    <source>
        <dbReference type="SAM" id="Phobius"/>
    </source>
</evidence>
<sequence>MDRVERSMVVACFTVVGALLLYFVGVPLLGYFVGDWGRFLLAVCISLAVFSACVGGGIAWAARGADADR</sequence>
<dbReference type="EMBL" id="RWJF01000001">
    <property type="protein sequence ID" value="RST30114.1"/>
    <property type="molecule type" value="Genomic_DNA"/>
</dbReference>
<evidence type="ECO:0000313" key="3">
    <source>
        <dbReference type="Proteomes" id="UP000274661"/>
    </source>
</evidence>
<organism evidence="2 3">
    <name type="scientific">Sphingomonas ginkgonis</name>
    <dbReference type="NCBI Taxonomy" id="2315330"/>
    <lineage>
        <taxon>Bacteria</taxon>
        <taxon>Pseudomonadati</taxon>
        <taxon>Pseudomonadota</taxon>
        <taxon>Alphaproteobacteria</taxon>
        <taxon>Sphingomonadales</taxon>
        <taxon>Sphingomonadaceae</taxon>
        <taxon>Sphingomonas</taxon>
    </lineage>
</organism>
<keyword evidence="1" id="KW-0812">Transmembrane</keyword>
<dbReference type="RefSeq" id="WP_126717948.1">
    <property type="nucleotide sequence ID" value="NZ_RWJF01000001.1"/>
</dbReference>
<reference evidence="2 3" key="1">
    <citation type="submission" date="2018-12" db="EMBL/GenBank/DDBJ databases">
        <title>Sphingomonas sp. HMF7854 Genome sequencing and assembly.</title>
        <authorList>
            <person name="Cha I."/>
            <person name="Kang H."/>
            <person name="Kim H."/>
            <person name="Kang J."/>
            <person name="Joh K."/>
        </authorList>
    </citation>
    <scope>NUCLEOTIDE SEQUENCE [LARGE SCALE GENOMIC DNA]</scope>
    <source>
        <strain evidence="2 3">HMF7854</strain>
    </source>
</reference>
<evidence type="ECO:0000313" key="2">
    <source>
        <dbReference type="EMBL" id="RST30114.1"/>
    </source>
</evidence>
<dbReference type="AlphaFoldDB" id="A0A3R9Z5B5"/>
<proteinExistence type="predicted"/>
<name>A0A3R9Z5B5_9SPHN</name>
<accession>A0A3R9Z5B5</accession>
<dbReference type="Proteomes" id="UP000274661">
    <property type="component" value="Unassembled WGS sequence"/>
</dbReference>
<comment type="caution">
    <text evidence="2">The sequence shown here is derived from an EMBL/GenBank/DDBJ whole genome shotgun (WGS) entry which is preliminary data.</text>
</comment>
<gene>
    <name evidence="2" type="ORF">HMF7854_04210</name>
</gene>